<sequence length="475" mass="56205">MKILLIFGDKLYHYQKQILAGLLELKDLDISLLSCNDDIKIAKDSKFIRTVNKRFPIIKTDPYSFENANDFISVSTQTTVFQASFCYDYVLNFCESKVITDFKIKFRSILKPMLDVRNWYAASINKHADTTIKLEISSDNQNFIFFKSLSFSTETGTYNNRDKALYYFSYLVKSIFNENSFIVIKSETKDYTIYKSFLYHAKLLRIIFARKFSKVQFNWKVAVLENNVPQIITPEAGDFWADPFIVKELDNNWIFFEEFDRKTKSGKISVVNLKEKKTSQKETVLEKPHHLSFPNVFKFLDDYFMMPEESESDEQNIYKATQFPYRWEKHKTIFKNIKIVDPVFIYSEGRYWLFFNKIENFEYENNERLYLYSSPDLFSEEWESHPQNPVIIDKTKARNAGNITKQNGEFIRVSQNCKQTYGENVSKNKITELSEKIYREESLSSGWNFQTFHGFHTLNTAEDMTIIDLLIKEVK</sequence>
<dbReference type="RefSeq" id="WP_196079766.1">
    <property type="nucleotide sequence ID" value="NZ_JADPVI010000002.1"/>
</dbReference>
<dbReference type="Pfam" id="PF24793">
    <property type="entry name" value="GINT1_N"/>
    <property type="match status" value="1"/>
</dbReference>
<dbReference type="InterPro" id="IPR056442">
    <property type="entry name" value="GINT1_N"/>
</dbReference>
<dbReference type="Proteomes" id="UP000660070">
    <property type="component" value="Unassembled WGS sequence"/>
</dbReference>
<reference evidence="2 3" key="1">
    <citation type="submission" date="2020-11" db="EMBL/GenBank/DDBJ databases">
        <title>Kaistella gelatinilytica sp. nov., a flavobacterium isolated from Antarctic Soil.</title>
        <authorList>
            <person name="Li J."/>
        </authorList>
    </citation>
    <scope>NUCLEOTIDE SEQUENCE [LARGE SCALE GENOMIC DNA]</scope>
    <source>
        <strain evidence="2 3">G5-32</strain>
    </source>
</reference>
<protein>
    <recommendedName>
        <fullName evidence="1">Glucosamine inositolphosphorylceramide transferase 1 N-terminal domain-containing protein</fullName>
    </recommendedName>
</protein>
<proteinExistence type="predicted"/>
<dbReference type="Gene3D" id="2.115.10.20">
    <property type="entry name" value="Glycosyl hydrolase domain, family 43"/>
    <property type="match status" value="1"/>
</dbReference>
<feature type="domain" description="Glucosamine inositolphosphorylceramide transferase 1 N-terminal" evidence="1">
    <location>
        <begin position="237"/>
        <end position="444"/>
    </location>
</feature>
<organism evidence="2 3">
    <name type="scientific">Kaistella gelatinilytica</name>
    <dbReference type="NCBI Taxonomy" id="2787636"/>
    <lineage>
        <taxon>Bacteria</taxon>
        <taxon>Pseudomonadati</taxon>
        <taxon>Bacteroidota</taxon>
        <taxon>Flavobacteriia</taxon>
        <taxon>Flavobacteriales</taxon>
        <taxon>Weeksellaceae</taxon>
        <taxon>Chryseobacterium group</taxon>
        <taxon>Kaistella</taxon>
    </lineage>
</organism>
<dbReference type="InterPro" id="IPR023296">
    <property type="entry name" value="Glyco_hydro_beta-prop_sf"/>
</dbReference>
<dbReference type="EMBL" id="JADPVI010000002">
    <property type="protein sequence ID" value="MBF8457257.1"/>
    <property type="molecule type" value="Genomic_DNA"/>
</dbReference>
<evidence type="ECO:0000313" key="3">
    <source>
        <dbReference type="Proteomes" id="UP000660070"/>
    </source>
</evidence>
<accession>A0ABS0FC08</accession>
<evidence type="ECO:0000313" key="2">
    <source>
        <dbReference type="EMBL" id="MBF8457257.1"/>
    </source>
</evidence>
<comment type="caution">
    <text evidence="2">The sequence shown here is derived from an EMBL/GenBank/DDBJ whole genome shotgun (WGS) entry which is preliminary data.</text>
</comment>
<evidence type="ECO:0000259" key="1">
    <source>
        <dbReference type="Pfam" id="PF24793"/>
    </source>
</evidence>
<name>A0ABS0FC08_9FLAO</name>
<keyword evidence="3" id="KW-1185">Reference proteome</keyword>
<gene>
    <name evidence="2" type="ORF">IV494_08680</name>
</gene>
<dbReference type="SUPFAM" id="SSF75005">
    <property type="entry name" value="Arabinanase/levansucrase/invertase"/>
    <property type="match status" value="1"/>
</dbReference>